<accession>A0A3M6UZP6</accession>
<dbReference type="Gene3D" id="3.90.550.10">
    <property type="entry name" value="Spore Coat Polysaccharide Biosynthesis Protein SpsA, Chain A"/>
    <property type="match status" value="1"/>
</dbReference>
<reference evidence="12 13" key="1">
    <citation type="journal article" date="2018" name="Sci. Rep.">
        <title>Comparative analysis of the Pocillopora damicornis genome highlights role of immune system in coral evolution.</title>
        <authorList>
            <person name="Cunning R."/>
            <person name="Bay R.A."/>
            <person name="Gillette P."/>
            <person name="Baker A.C."/>
            <person name="Traylor-Knowles N."/>
        </authorList>
    </citation>
    <scope>NUCLEOTIDE SEQUENCE [LARGE SCALE GENOMIC DNA]</scope>
    <source>
        <strain evidence="12">RSMAS</strain>
        <tissue evidence="12">Whole animal</tissue>
    </source>
</reference>
<comment type="caution">
    <text evidence="12">The sequence shown here is derived from an EMBL/GenBank/DDBJ whole genome shotgun (WGS) entry which is preliminary data.</text>
</comment>
<dbReference type="GO" id="GO:0000139">
    <property type="term" value="C:Golgi membrane"/>
    <property type="evidence" value="ECO:0007669"/>
    <property type="project" value="UniProtKB-SubCell"/>
</dbReference>
<dbReference type="EC" id="2.4.1.-" evidence="10"/>
<keyword evidence="3 10" id="KW-0812">Transmembrane</keyword>
<keyword evidence="10" id="KW-0464">Manganese</keyword>
<comment type="similarity">
    <text evidence="2 10">Belongs to the glycosyltransferase 2 family. GalNAc-T subfamily.</text>
</comment>
<dbReference type="InterPro" id="IPR001173">
    <property type="entry name" value="Glyco_trans_2-like"/>
</dbReference>
<organism evidence="12 13">
    <name type="scientific">Pocillopora damicornis</name>
    <name type="common">Cauliflower coral</name>
    <name type="synonym">Millepora damicornis</name>
    <dbReference type="NCBI Taxonomy" id="46731"/>
    <lineage>
        <taxon>Eukaryota</taxon>
        <taxon>Metazoa</taxon>
        <taxon>Cnidaria</taxon>
        <taxon>Anthozoa</taxon>
        <taxon>Hexacorallia</taxon>
        <taxon>Scleractinia</taxon>
        <taxon>Astrocoeniina</taxon>
        <taxon>Pocilloporidae</taxon>
        <taxon>Pocillopora</taxon>
    </lineage>
</organism>
<dbReference type="SUPFAM" id="SSF53448">
    <property type="entry name" value="Nucleotide-diphospho-sugar transferases"/>
    <property type="match status" value="1"/>
</dbReference>
<feature type="transmembrane region" description="Helical" evidence="10">
    <location>
        <begin position="9"/>
        <end position="27"/>
    </location>
</feature>
<dbReference type="PROSITE" id="PS50231">
    <property type="entry name" value="RICIN_B_LECTIN"/>
    <property type="match status" value="1"/>
</dbReference>
<sequence>MKLLRRRKTILVILVFIWLGGMIYFLAPLTGSRDDTRSNGDQEDTHINFQQNTDNRDTYYDKNEFVGLRGKPVETDSRRIEGFDVESYLSVTRVRQGEDAYASNAYNQEASDKAPFNRDVPDVRASQCQERLWISDDLPTTSIIICFHNEGRAALLRTVISSLNRSPPNLLKEIILVDDFSDNAEDGKLLEKLPKVRVLRNNQREGLMRSRVRGADEAKGEVLTFLDSHCECNKNWLEPLLERIKENRNMIVSPIIDVINMDTFEYLGSSSDLRGGFGWNLNFKWDFLPPNVLAERSGQPMAPIKTPVIAGGLFSIDKKWFERIGKYDMDMDIWGGENLGLNTRRAVEVWMDDYKKFYYAAVPYAKNTPFGDIQSRLALRKKLKCKPFKWYVQNVYPELRVPEDDDTTAFGEVKQGKDCMDTLGHTSGGTVGLFECHGAGGNQLWNFVKNKMLKHDSFCLETANEKEGTPALLRECDEQNSNQHWEYDKGSNRIRHVGSGKCLDSKDQKEKGLVLNSCSDSFTQSWAFEDGKAL</sequence>
<keyword evidence="7 10" id="KW-0333">Golgi apparatus</keyword>
<keyword evidence="8 10" id="KW-0472">Membrane</keyword>
<evidence type="ECO:0000313" key="12">
    <source>
        <dbReference type="EMBL" id="RMX59161.1"/>
    </source>
</evidence>
<keyword evidence="6 10" id="KW-1133">Transmembrane helix</keyword>
<keyword evidence="13" id="KW-1185">Reference proteome</keyword>
<dbReference type="AlphaFoldDB" id="A0A3M6UZP6"/>
<dbReference type="CDD" id="cd23434">
    <property type="entry name" value="beta-trefoil_Ricin_GALNT2"/>
    <property type="match status" value="1"/>
</dbReference>
<comment type="subcellular location">
    <subcellularLocation>
        <location evidence="1 10">Golgi apparatus membrane</location>
        <topology evidence="1 10">Single-pass type II membrane protein</topology>
    </subcellularLocation>
</comment>
<dbReference type="PANTHER" id="PTHR11675">
    <property type="entry name" value="N-ACETYLGALACTOSAMINYLTRANSFERASE"/>
    <property type="match status" value="1"/>
</dbReference>
<evidence type="ECO:0000256" key="1">
    <source>
        <dbReference type="ARBA" id="ARBA00004323"/>
    </source>
</evidence>
<evidence type="ECO:0000256" key="3">
    <source>
        <dbReference type="ARBA" id="ARBA00022692"/>
    </source>
</evidence>
<evidence type="ECO:0000256" key="8">
    <source>
        <dbReference type="ARBA" id="ARBA00023136"/>
    </source>
</evidence>
<protein>
    <recommendedName>
        <fullName evidence="10">Polypeptide N-acetylgalactosaminyltransferase</fullName>
        <ecNumber evidence="10">2.4.1.-</ecNumber>
    </recommendedName>
    <alternativeName>
        <fullName evidence="10">Protein-UDP acetylgalactosaminyltransferase</fullName>
    </alternativeName>
</protein>
<name>A0A3M6UZP6_POCDA</name>
<dbReference type="OrthoDB" id="429263at2759"/>
<evidence type="ECO:0000259" key="11">
    <source>
        <dbReference type="SMART" id="SM00458"/>
    </source>
</evidence>
<evidence type="ECO:0000256" key="5">
    <source>
        <dbReference type="ARBA" id="ARBA00022968"/>
    </source>
</evidence>
<dbReference type="InterPro" id="IPR000772">
    <property type="entry name" value="Ricin_B_lectin"/>
</dbReference>
<dbReference type="Proteomes" id="UP000275408">
    <property type="component" value="Unassembled WGS sequence"/>
</dbReference>
<dbReference type="Gene3D" id="2.80.10.50">
    <property type="match status" value="1"/>
</dbReference>
<feature type="domain" description="Ricin B lectin" evidence="11">
    <location>
        <begin position="407"/>
        <end position="529"/>
    </location>
</feature>
<dbReference type="GO" id="GO:0004653">
    <property type="term" value="F:polypeptide N-acetylgalactosaminyltransferase activity"/>
    <property type="evidence" value="ECO:0007669"/>
    <property type="project" value="TreeGrafter"/>
</dbReference>
<dbReference type="Gene3D" id="1.10.8.460">
    <property type="entry name" value="ppGaNTase-T1 linker domain-like"/>
    <property type="match status" value="1"/>
</dbReference>
<keyword evidence="5" id="KW-0735">Signal-anchor</keyword>
<evidence type="ECO:0000256" key="10">
    <source>
        <dbReference type="RuleBase" id="RU361242"/>
    </source>
</evidence>
<dbReference type="Pfam" id="PF00652">
    <property type="entry name" value="Ricin_B_lectin"/>
    <property type="match status" value="1"/>
</dbReference>
<evidence type="ECO:0000256" key="9">
    <source>
        <dbReference type="ARBA" id="ARBA00023157"/>
    </source>
</evidence>
<evidence type="ECO:0000256" key="7">
    <source>
        <dbReference type="ARBA" id="ARBA00023034"/>
    </source>
</evidence>
<dbReference type="GO" id="GO:0006493">
    <property type="term" value="P:protein O-linked glycosylation"/>
    <property type="evidence" value="ECO:0007669"/>
    <property type="project" value="TreeGrafter"/>
</dbReference>
<dbReference type="InterPro" id="IPR035992">
    <property type="entry name" value="Ricin_B-like_lectins"/>
</dbReference>
<evidence type="ECO:0000313" key="13">
    <source>
        <dbReference type="Proteomes" id="UP000275408"/>
    </source>
</evidence>
<dbReference type="CDD" id="cd02510">
    <property type="entry name" value="pp-GalNAc-T"/>
    <property type="match status" value="1"/>
</dbReference>
<proteinExistence type="inferred from homology"/>
<dbReference type="GO" id="GO:0030246">
    <property type="term" value="F:carbohydrate binding"/>
    <property type="evidence" value="ECO:0007669"/>
    <property type="project" value="UniProtKB-KW"/>
</dbReference>
<dbReference type="EMBL" id="RCHS01000394">
    <property type="protein sequence ID" value="RMX59161.1"/>
    <property type="molecule type" value="Genomic_DNA"/>
</dbReference>
<keyword evidence="9 10" id="KW-1015">Disulfide bond</keyword>
<dbReference type="PANTHER" id="PTHR11675:SF119">
    <property type="entry name" value="POLYPEPTIDE N-ACETYLGALACTOSAMINYLTRANSFERASE 2"/>
    <property type="match status" value="1"/>
</dbReference>
<dbReference type="InterPro" id="IPR045885">
    <property type="entry name" value="GalNAc-T"/>
</dbReference>
<evidence type="ECO:0000256" key="2">
    <source>
        <dbReference type="ARBA" id="ARBA00005680"/>
    </source>
</evidence>
<gene>
    <name evidence="12" type="ORF">pdam_00022951</name>
</gene>
<dbReference type="Pfam" id="PF00535">
    <property type="entry name" value="Glycos_transf_2"/>
    <property type="match status" value="1"/>
</dbReference>
<keyword evidence="10" id="KW-0808">Transferase</keyword>
<comment type="pathway">
    <text evidence="10">Protein modification; protein glycosylation.</text>
</comment>
<keyword evidence="10" id="KW-0328">Glycosyltransferase</keyword>
<comment type="cofactor">
    <cofactor evidence="10">
        <name>Mn(2+)</name>
        <dbReference type="ChEBI" id="CHEBI:29035"/>
    </cofactor>
</comment>
<dbReference type="SMART" id="SM00458">
    <property type="entry name" value="RICIN"/>
    <property type="match status" value="1"/>
</dbReference>
<dbReference type="SUPFAM" id="SSF50370">
    <property type="entry name" value="Ricin B-like lectins"/>
    <property type="match status" value="1"/>
</dbReference>
<dbReference type="InterPro" id="IPR029044">
    <property type="entry name" value="Nucleotide-diphossugar_trans"/>
</dbReference>
<dbReference type="UniPathway" id="UPA00378"/>
<keyword evidence="4 10" id="KW-0430">Lectin</keyword>
<evidence type="ECO:0000256" key="6">
    <source>
        <dbReference type="ARBA" id="ARBA00022989"/>
    </source>
</evidence>
<evidence type="ECO:0000256" key="4">
    <source>
        <dbReference type="ARBA" id="ARBA00022734"/>
    </source>
</evidence>